<dbReference type="PANTHER" id="PTHR34597">
    <property type="entry name" value="SLR1661 PROTEIN"/>
    <property type="match status" value="1"/>
</dbReference>
<dbReference type="Proteomes" id="UP000831607">
    <property type="component" value="Chromosome"/>
</dbReference>
<accession>A0ABY4ANU6</accession>
<feature type="domain" description="POTRA" evidence="11">
    <location>
        <begin position="72"/>
        <end position="146"/>
    </location>
</feature>
<dbReference type="InterPro" id="IPR013686">
    <property type="entry name" value="Polypept-transport_assoc_ShlB"/>
</dbReference>
<keyword evidence="10" id="KW-0732">Signal</keyword>
<evidence type="ECO:0000256" key="4">
    <source>
        <dbReference type="ARBA" id="ARBA00022452"/>
    </source>
</evidence>
<dbReference type="Gene3D" id="3.10.20.310">
    <property type="entry name" value="membrane protein fhac"/>
    <property type="match status" value="1"/>
</dbReference>
<dbReference type="RefSeq" id="WP_243479762.1">
    <property type="nucleotide sequence ID" value="NZ_CP063982.1"/>
</dbReference>
<protein>
    <submittedName>
        <fullName evidence="12">ShlB/FhaC/HecB family hemolysin secretion/activation protein</fullName>
    </submittedName>
</protein>
<gene>
    <name evidence="12" type="ORF">DHf2319_05520</name>
</gene>
<evidence type="ECO:0000313" key="13">
    <source>
        <dbReference type="Proteomes" id="UP000831607"/>
    </source>
</evidence>
<comment type="subcellular location">
    <subcellularLocation>
        <location evidence="1">Cell outer membrane</location>
    </subcellularLocation>
</comment>
<keyword evidence="7" id="KW-0472">Membrane</keyword>
<evidence type="ECO:0000256" key="10">
    <source>
        <dbReference type="SAM" id="SignalP"/>
    </source>
</evidence>
<dbReference type="InterPro" id="IPR034746">
    <property type="entry name" value="POTRA"/>
</dbReference>
<evidence type="ECO:0000256" key="9">
    <source>
        <dbReference type="SAM" id="MobiDB-lite"/>
    </source>
</evidence>
<organism evidence="12 13">
    <name type="scientific">Orrella daihaiensis</name>
    <dbReference type="NCBI Taxonomy" id="2782176"/>
    <lineage>
        <taxon>Bacteria</taxon>
        <taxon>Pseudomonadati</taxon>
        <taxon>Pseudomonadota</taxon>
        <taxon>Betaproteobacteria</taxon>
        <taxon>Burkholderiales</taxon>
        <taxon>Alcaligenaceae</taxon>
        <taxon>Orrella</taxon>
    </lineage>
</organism>
<evidence type="ECO:0000259" key="11">
    <source>
        <dbReference type="PROSITE" id="PS51779"/>
    </source>
</evidence>
<evidence type="ECO:0000256" key="8">
    <source>
        <dbReference type="ARBA" id="ARBA00023237"/>
    </source>
</evidence>
<evidence type="ECO:0000256" key="2">
    <source>
        <dbReference type="ARBA" id="ARBA00009055"/>
    </source>
</evidence>
<dbReference type="Gene3D" id="2.40.160.50">
    <property type="entry name" value="membrane protein fhac: a member of the omp85/tpsb transporter family"/>
    <property type="match status" value="1"/>
</dbReference>
<evidence type="ECO:0000256" key="3">
    <source>
        <dbReference type="ARBA" id="ARBA00022448"/>
    </source>
</evidence>
<evidence type="ECO:0000256" key="7">
    <source>
        <dbReference type="ARBA" id="ARBA00023136"/>
    </source>
</evidence>
<dbReference type="Pfam" id="PF08479">
    <property type="entry name" value="POTRA_2"/>
    <property type="match status" value="1"/>
</dbReference>
<comment type="similarity">
    <text evidence="2">Belongs to the TPS (TC 1.B.20) family.</text>
</comment>
<evidence type="ECO:0000256" key="5">
    <source>
        <dbReference type="ARBA" id="ARBA00022692"/>
    </source>
</evidence>
<dbReference type="EMBL" id="CP063982">
    <property type="protein sequence ID" value="UOD51296.1"/>
    <property type="molecule type" value="Genomic_DNA"/>
</dbReference>
<reference evidence="12 13" key="1">
    <citation type="submission" date="2020-11" db="EMBL/GenBank/DDBJ databases">
        <title>Algicoccus daihaiensis sp.nov., isolated from Daihai Lake in Inner Mongolia.</title>
        <authorList>
            <person name="Kai J."/>
        </authorList>
    </citation>
    <scope>NUCLEOTIDE SEQUENCE [LARGE SCALE GENOMIC DNA]</scope>
    <source>
        <strain evidence="13">f23</strain>
    </source>
</reference>
<sequence length="574" mass="62370">MVNKRLRGRCALSLVLTGVLTGLSMPAVAQRAPDAGSIMRETEQLRPPQEPRLSPRTIAPAPVKPDPDAVQFVIKAFRLTGVTLVPIAELQALLKPWLNREITFEDLDRALAAIANFYQERGWFVRPQLPAQDIVDGVVTINVIEAKLGRVEPQITDDMPLSAKRVERFLTARQKPGEPLNMDELSHALTVLNEQPGVSAQVALAPSGEAGASDVIVETMRLPSVNGTLQVDNWGAKSTGYWRGTGNVNWNNPFGYGDQFQANVMASEGTLYGRLGYNMPIGYDGWRLGVSYSALAYKLLGEFATLNNKGNAQTLLANLSYPLIRQPSANATVTLTGSDSSYENKYSLESDEISIRKRVSTVSLGVTGDRVDDIWGGGFNVGGLTVTGGYTNLSGTRANQIADRIGANSQGTFYTLAGNGGRLQRLTDNTSLWFSMSGQMASQNLDSSQKFSLGGPQGVRAYPVYEATGDQGWLGTVEARYNVTPEAQASLFYDMGWIQQFKSTSHLTELLGPNTYYLKGWGAAISYNYQNWISAKFTVASRIGGNPGANPITGADGDGTNDTVRYWFNLVVYM</sequence>
<keyword evidence="8" id="KW-0998">Cell outer membrane</keyword>
<evidence type="ECO:0000256" key="1">
    <source>
        <dbReference type="ARBA" id="ARBA00004442"/>
    </source>
</evidence>
<name>A0ABY4ANU6_9BURK</name>
<keyword evidence="5" id="KW-0812">Transmembrane</keyword>
<dbReference type="PROSITE" id="PS51779">
    <property type="entry name" value="POTRA"/>
    <property type="match status" value="1"/>
</dbReference>
<keyword evidence="13" id="KW-1185">Reference proteome</keyword>
<dbReference type="InterPro" id="IPR051544">
    <property type="entry name" value="TPS_OM_transporter"/>
</dbReference>
<proteinExistence type="inferred from homology"/>
<evidence type="ECO:0000256" key="6">
    <source>
        <dbReference type="ARBA" id="ARBA00022927"/>
    </source>
</evidence>
<dbReference type="PANTHER" id="PTHR34597:SF1">
    <property type="entry name" value="HEME_HEMOPEXIN TRANSPORTER PROTEIN HUXB"/>
    <property type="match status" value="1"/>
</dbReference>
<keyword evidence="3" id="KW-0813">Transport</keyword>
<keyword evidence="4" id="KW-1134">Transmembrane beta strand</keyword>
<keyword evidence="6" id="KW-0653">Protein transport</keyword>
<dbReference type="Pfam" id="PF03865">
    <property type="entry name" value="ShlB"/>
    <property type="match status" value="1"/>
</dbReference>
<feature type="region of interest" description="Disordered" evidence="9">
    <location>
        <begin position="42"/>
        <end position="61"/>
    </location>
</feature>
<feature type="chain" id="PRO_5045385644" evidence="10">
    <location>
        <begin position="30"/>
        <end position="574"/>
    </location>
</feature>
<dbReference type="InterPro" id="IPR005565">
    <property type="entry name" value="Hemolysn_activator_HlyB_C"/>
</dbReference>
<feature type="signal peptide" evidence="10">
    <location>
        <begin position="1"/>
        <end position="29"/>
    </location>
</feature>
<evidence type="ECO:0000313" key="12">
    <source>
        <dbReference type="EMBL" id="UOD51296.1"/>
    </source>
</evidence>